<sequence>MKIKRNSDNWFDVVFGTLASFLFLIPIFIFPLVVFEIQIQTLYFLFPLIYTIYEQWKSNHFSEFTTNFTEKENLEILEIVFSKLQWNHYISYGEIKIEKNKFFLLPLDVTFQLRSKIIYYNFGYENLIRGGRLTFLLGLATIQKYIFLYQLKKVITEQRMRK</sequence>
<proteinExistence type="predicted"/>
<dbReference type="Proteomes" id="UP000253319">
    <property type="component" value="Unassembled WGS sequence"/>
</dbReference>
<evidence type="ECO:0000313" key="3">
    <source>
        <dbReference type="Proteomes" id="UP000253319"/>
    </source>
</evidence>
<comment type="caution">
    <text evidence="2">The sequence shown here is derived from an EMBL/GenBank/DDBJ whole genome shotgun (WGS) entry which is preliminary data.</text>
</comment>
<accession>A0A365NZ59</accession>
<gene>
    <name evidence="2" type="ORF">DPN68_11845</name>
</gene>
<keyword evidence="1" id="KW-0472">Membrane</keyword>
<feature type="transmembrane region" description="Helical" evidence="1">
    <location>
        <begin position="12"/>
        <end position="31"/>
    </location>
</feature>
<evidence type="ECO:0000313" key="2">
    <source>
        <dbReference type="EMBL" id="RBA27481.1"/>
    </source>
</evidence>
<protein>
    <submittedName>
        <fullName evidence="2">Uncharacterized protein</fullName>
    </submittedName>
</protein>
<keyword evidence="1" id="KW-0812">Transmembrane</keyword>
<keyword evidence="3" id="KW-1185">Reference proteome</keyword>
<name>A0A365NZ59_9FLAO</name>
<reference evidence="2 3" key="1">
    <citation type="submission" date="2018-06" db="EMBL/GenBank/DDBJ databases">
        <title>Flavobacterium tibetense sp. nov., isolated from a wetland YonghuCo on Tibetan Plateau.</title>
        <authorList>
            <person name="Xing P."/>
            <person name="Phurbu D."/>
            <person name="Lu H."/>
        </authorList>
    </citation>
    <scope>NUCLEOTIDE SEQUENCE [LARGE SCALE GENOMIC DNA]</scope>
    <source>
        <strain evidence="2 3">YH5</strain>
    </source>
</reference>
<dbReference type="RefSeq" id="WP_113989858.1">
    <property type="nucleotide sequence ID" value="NZ_QLST01000018.1"/>
</dbReference>
<keyword evidence="1" id="KW-1133">Transmembrane helix</keyword>
<dbReference type="AlphaFoldDB" id="A0A365NZ59"/>
<organism evidence="2 3">
    <name type="scientific">Flavobacterium tibetense</name>
    <dbReference type="NCBI Taxonomy" id="2233533"/>
    <lineage>
        <taxon>Bacteria</taxon>
        <taxon>Pseudomonadati</taxon>
        <taxon>Bacteroidota</taxon>
        <taxon>Flavobacteriia</taxon>
        <taxon>Flavobacteriales</taxon>
        <taxon>Flavobacteriaceae</taxon>
        <taxon>Flavobacterium</taxon>
    </lineage>
</organism>
<evidence type="ECO:0000256" key="1">
    <source>
        <dbReference type="SAM" id="Phobius"/>
    </source>
</evidence>
<dbReference type="EMBL" id="QLST01000018">
    <property type="protein sequence ID" value="RBA27481.1"/>
    <property type="molecule type" value="Genomic_DNA"/>
</dbReference>